<evidence type="ECO:0000259" key="4">
    <source>
        <dbReference type="Pfam" id="PF11967"/>
    </source>
</evidence>
<evidence type="ECO:0000313" key="6">
    <source>
        <dbReference type="Proteomes" id="UP000178612"/>
    </source>
</evidence>
<dbReference type="SUPFAM" id="SSF50249">
    <property type="entry name" value="Nucleic acid-binding proteins"/>
    <property type="match status" value="1"/>
</dbReference>
<dbReference type="PANTHER" id="PTHR33991:SF1">
    <property type="entry name" value="DNA REPAIR PROTEIN RECO"/>
    <property type="match status" value="1"/>
</dbReference>
<dbReference type="EMBL" id="MHVJ01000011">
    <property type="protein sequence ID" value="OHA91533.1"/>
    <property type="molecule type" value="Genomic_DNA"/>
</dbReference>
<dbReference type="Proteomes" id="UP000178612">
    <property type="component" value="Unassembled WGS sequence"/>
</dbReference>
<dbReference type="Gene3D" id="2.40.50.140">
    <property type="entry name" value="Nucleic acid-binding proteins"/>
    <property type="match status" value="1"/>
</dbReference>
<name>A0A1G2T2P6_9BACT</name>
<dbReference type="Pfam" id="PF11967">
    <property type="entry name" value="RecO_N"/>
    <property type="match status" value="1"/>
</dbReference>
<dbReference type="InterPro" id="IPR012340">
    <property type="entry name" value="NA-bd_OB-fold"/>
</dbReference>
<dbReference type="InterPro" id="IPR003717">
    <property type="entry name" value="RecO"/>
</dbReference>
<dbReference type="GO" id="GO:0043590">
    <property type="term" value="C:bacterial nucleoid"/>
    <property type="evidence" value="ECO:0007669"/>
    <property type="project" value="TreeGrafter"/>
</dbReference>
<evidence type="ECO:0000256" key="1">
    <source>
        <dbReference type="ARBA" id="ARBA00022763"/>
    </source>
</evidence>
<dbReference type="NCBIfam" id="TIGR00613">
    <property type="entry name" value="reco"/>
    <property type="match status" value="1"/>
</dbReference>
<reference evidence="5 6" key="1">
    <citation type="journal article" date="2016" name="Nat. Commun.">
        <title>Thousands of microbial genomes shed light on interconnected biogeochemical processes in an aquifer system.</title>
        <authorList>
            <person name="Anantharaman K."/>
            <person name="Brown C.T."/>
            <person name="Hug L.A."/>
            <person name="Sharon I."/>
            <person name="Castelle C.J."/>
            <person name="Probst A.J."/>
            <person name="Thomas B.C."/>
            <person name="Singh A."/>
            <person name="Wilkins M.J."/>
            <person name="Karaoz U."/>
            <person name="Brodie E.L."/>
            <person name="Williams K.H."/>
            <person name="Hubbard S.S."/>
            <person name="Banfield J.F."/>
        </authorList>
    </citation>
    <scope>NUCLEOTIDE SEQUENCE [LARGE SCALE GENOMIC DNA]</scope>
</reference>
<proteinExistence type="predicted"/>
<feature type="domain" description="DNA replication/recombination mediator RecO N-terminal" evidence="4">
    <location>
        <begin position="5"/>
        <end position="80"/>
    </location>
</feature>
<dbReference type="GO" id="GO:0006310">
    <property type="term" value="P:DNA recombination"/>
    <property type="evidence" value="ECO:0007669"/>
    <property type="project" value="UniProtKB-KW"/>
</dbReference>
<protein>
    <submittedName>
        <fullName evidence="5">DNA repair protein RecO</fullName>
    </submittedName>
</protein>
<comment type="caution">
    <text evidence="5">The sequence shown here is derived from an EMBL/GenBank/DDBJ whole genome shotgun (WGS) entry which is preliminary data.</text>
</comment>
<dbReference type="PANTHER" id="PTHR33991">
    <property type="entry name" value="DNA REPAIR PROTEIN RECO"/>
    <property type="match status" value="1"/>
</dbReference>
<sequence length="155" mass="17592">MSYHIYTTKGIVLSERPIKEADRLYSILTRDFGLVRAHAIGVRKSVSKLRGSLEPVSLSTVSLVRGKEFWRLTSAELIKSLKKSKPLELLEKLVVGEASHPELFDAVEKYIESDETTLVSQILYHLGYLRKEDLDLPKKELIKAINDGLEVSHLF</sequence>
<keyword evidence="2" id="KW-0233">DNA recombination</keyword>
<dbReference type="AlphaFoldDB" id="A0A1G2T2P6"/>
<dbReference type="InterPro" id="IPR022572">
    <property type="entry name" value="DNA_rep/recomb_RecO_N"/>
</dbReference>
<evidence type="ECO:0000256" key="2">
    <source>
        <dbReference type="ARBA" id="ARBA00023172"/>
    </source>
</evidence>
<dbReference type="GO" id="GO:0006302">
    <property type="term" value="P:double-strand break repair"/>
    <property type="evidence" value="ECO:0007669"/>
    <property type="project" value="TreeGrafter"/>
</dbReference>
<keyword evidence="1" id="KW-0227">DNA damage</keyword>
<evidence type="ECO:0000256" key="3">
    <source>
        <dbReference type="ARBA" id="ARBA00023204"/>
    </source>
</evidence>
<keyword evidence="3" id="KW-0234">DNA repair</keyword>
<organism evidence="5 6">
    <name type="scientific">Candidatus Zambryskibacteria bacterium RIFCSPHIGHO2_01_FULL_49_18</name>
    <dbReference type="NCBI Taxonomy" id="1802740"/>
    <lineage>
        <taxon>Bacteria</taxon>
        <taxon>Candidatus Zambryskiibacteriota</taxon>
    </lineage>
</organism>
<gene>
    <name evidence="5" type="ORF">A2758_00235</name>
</gene>
<evidence type="ECO:0000313" key="5">
    <source>
        <dbReference type="EMBL" id="OHA91533.1"/>
    </source>
</evidence>
<accession>A0A1G2T2P6</accession>